<feature type="compositionally biased region" description="Basic and acidic residues" evidence="1">
    <location>
        <begin position="676"/>
        <end position="699"/>
    </location>
</feature>
<feature type="region of interest" description="Disordered" evidence="1">
    <location>
        <begin position="201"/>
        <end position="223"/>
    </location>
</feature>
<feature type="compositionally biased region" description="Polar residues" evidence="1">
    <location>
        <begin position="163"/>
        <end position="177"/>
    </location>
</feature>
<feature type="domain" description="DUF7514" evidence="2">
    <location>
        <begin position="233"/>
        <end position="396"/>
    </location>
</feature>
<protein>
    <recommendedName>
        <fullName evidence="2">DUF7514 domain-containing protein</fullName>
    </recommendedName>
</protein>
<comment type="caution">
    <text evidence="3">The sequence shown here is derived from an EMBL/GenBank/DDBJ whole genome shotgun (WGS) entry which is preliminary data.</text>
</comment>
<feature type="compositionally biased region" description="Basic and acidic residues" evidence="1">
    <location>
        <begin position="214"/>
        <end position="223"/>
    </location>
</feature>
<feature type="region of interest" description="Disordered" evidence="1">
    <location>
        <begin position="118"/>
        <end position="184"/>
    </location>
</feature>
<reference evidence="3 4" key="1">
    <citation type="submission" date="2023-08" db="EMBL/GenBank/DDBJ databases">
        <title>Black Yeasts Isolated from many extreme environments.</title>
        <authorList>
            <person name="Coleine C."/>
            <person name="Stajich J.E."/>
            <person name="Selbmann L."/>
        </authorList>
    </citation>
    <scope>NUCLEOTIDE SEQUENCE [LARGE SCALE GENOMIC DNA]</scope>
    <source>
        <strain evidence="3 4">CCFEE 5910</strain>
    </source>
</reference>
<feature type="compositionally biased region" description="Polar residues" evidence="1">
    <location>
        <begin position="133"/>
        <end position="142"/>
    </location>
</feature>
<dbReference type="InterPro" id="IPR055936">
    <property type="entry name" value="DUF7514"/>
</dbReference>
<name>A0AAN7STR6_9EURO</name>
<dbReference type="EMBL" id="JAVRRJ010000010">
    <property type="protein sequence ID" value="KAK5081187.1"/>
    <property type="molecule type" value="Genomic_DNA"/>
</dbReference>
<feature type="compositionally biased region" description="Polar residues" evidence="1">
    <location>
        <begin position="444"/>
        <end position="470"/>
    </location>
</feature>
<evidence type="ECO:0000313" key="4">
    <source>
        <dbReference type="Proteomes" id="UP001309876"/>
    </source>
</evidence>
<proteinExistence type="predicted"/>
<dbReference type="PANTHER" id="PTHR39611">
    <property type="entry name" value="HYDROXYPROLINE-RICH GLYCOPROTEIN DZ-HRGP-RELATED"/>
    <property type="match status" value="1"/>
</dbReference>
<dbReference type="Proteomes" id="UP001309876">
    <property type="component" value="Unassembled WGS sequence"/>
</dbReference>
<feature type="compositionally biased region" description="Polar residues" evidence="1">
    <location>
        <begin position="650"/>
        <end position="659"/>
    </location>
</feature>
<dbReference type="Pfam" id="PF24355">
    <property type="entry name" value="DUF7514"/>
    <property type="match status" value="1"/>
</dbReference>
<evidence type="ECO:0000259" key="2">
    <source>
        <dbReference type="Pfam" id="PF24355"/>
    </source>
</evidence>
<dbReference type="AlphaFoldDB" id="A0AAN7STR6"/>
<feature type="region of interest" description="Disordered" evidence="1">
    <location>
        <begin position="1"/>
        <end position="76"/>
    </location>
</feature>
<organism evidence="3 4">
    <name type="scientific">Lithohypha guttulata</name>
    <dbReference type="NCBI Taxonomy" id="1690604"/>
    <lineage>
        <taxon>Eukaryota</taxon>
        <taxon>Fungi</taxon>
        <taxon>Dikarya</taxon>
        <taxon>Ascomycota</taxon>
        <taxon>Pezizomycotina</taxon>
        <taxon>Eurotiomycetes</taxon>
        <taxon>Chaetothyriomycetidae</taxon>
        <taxon>Chaetothyriales</taxon>
        <taxon>Trichomeriaceae</taxon>
        <taxon>Lithohypha</taxon>
    </lineage>
</organism>
<gene>
    <name evidence="3" type="ORF">LTR05_007981</name>
</gene>
<feature type="compositionally biased region" description="Polar residues" evidence="1">
    <location>
        <begin position="614"/>
        <end position="623"/>
    </location>
</feature>
<feature type="region of interest" description="Disordered" evidence="1">
    <location>
        <begin position="413"/>
        <end position="750"/>
    </location>
</feature>
<dbReference type="PANTHER" id="PTHR39611:SF1">
    <property type="entry name" value="HYDROXYPROLINE-RICH GLYCOPROTEIN DZ-HRGP"/>
    <property type="match status" value="1"/>
</dbReference>
<sequence>MSSDETHSFPPPDGSNRRGDRLSLHVQDPGTSRNGLVSSISSPAYTDTQPRQYNNPNGSSGMTIPSSSYNPPRQPIKNAVTSAFHQTDSSMSPDLIQLITQSVIKELQAHAVTASPLTQPVQPPLAPAMEQADSASSFQSSPPMDRRAVYTPPSPDRADDQSVDSYPATTMSGTSGLNIHGYKTGRRRDVSPFSRVSNDEAILSDSDAMSTRLEPPRREASNPDVTVLEKHWGQLFDEQGNGTERLTCFLRGIANYLIEEYEPKYSLVVTPDKLQNFYEKNRLEERPELYPWKLVFDDKTSSISRLLRDPSVSVQHHLIQPAPDARPDIPGMTPVGFATWMALLIRAHPDHEFERLTKVLRTMAINHPEERGQRFPAAISRKSLPASGDKATAAKLVELMATHCKVQVDNHRYSTIAPSEPPLSPRRSEAPPAPTVEDAEDESNLLSTHIPASNRTSFASNADSITSRTMPPTDARTGKAQSVTSIEDEGSDVLTPQPSLVERERKPYAVQPGVGKSYDIGSGDEKMTQVDLPGTNGLSRRKSVNNSSKPRMAPPVAVHQQKPGKPQPPVQDGYDLTRSRTVQPVPETYDGVPLQRSRSNSAYAQPHPIRRSRSNSTYVNEGSTRYHPKRSPSLNKSGFEAQQPRATAPDLSNSSTYQPTAPERYEYVTRQSTYDPRMDPRKIVTDRERSRGRDHEPVRVPRPRLASNAGADGRPYFDDTYRQQAYAAANSTGHAGGGPYQYPPSAYRRE</sequence>
<keyword evidence="4" id="KW-1185">Reference proteome</keyword>
<feature type="compositionally biased region" description="Polar residues" evidence="1">
    <location>
        <begin position="29"/>
        <end position="71"/>
    </location>
</feature>
<evidence type="ECO:0000256" key="1">
    <source>
        <dbReference type="SAM" id="MobiDB-lite"/>
    </source>
</evidence>
<evidence type="ECO:0000313" key="3">
    <source>
        <dbReference type="EMBL" id="KAK5081187.1"/>
    </source>
</evidence>
<accession>A0AAN7STR6</accession>